<sequence length="60" mass="7175">MTIYHYFKAQTFLYPNPRSNNSSLSPLQCFLMLRCCCFKCDPFYLRCDARCCRGCRWVVC</sequence>
<accession>A0A6A4IAG6</accession>
<dbReference type="AlphaFoldDB" id="A0A6A4IAG6"/>
<evidence type="ECO:0000313" key="1">
    <source>
        <dbReference type="EMBL" id="KAE9405774.1"/>
    </source>
</evidence>
<evidence type="ECO:0000313" key="2">
    <source>
        <dbReference type="Proteomes" id="UP000799118"/>
    </source>
</evidence>
<dbReference type="EMBL" id="ML769406">
    <property type="protein sequence ID" value="KAE9405774.1"/>
    <property type="molecule type" value="Genomic_DNA"/>
</dbReference>
<dbReference type="Proteomes" id="UP000799118">
    <property type="component" value="Unassembled WGS sequence"/>
</dbReference>
<organism evidence="1 2">
    <name type="scientific">Gymnopus androsaceus JB14</name>
    <dbReference type="NCBI Taxonomy" id="1447944"/>
    <lineage>
        <taxon>Eukaryota</taxon>
        <taxon>Fungi</taxon>
        <taxon>Dikarya</taxon>
        <taxon>Basidiomycota</taxon>
        <taxon>Agaricomycotina</taxon>
        <taxon>Agaricomycetes</taxon>
        <taxon>Agaricomycetidae</taxon>
        <taxon>Agaricales</taxon>
        <taxon>Marasmiineae</taxon>
        <taxon>Omphalotaceae</taxon>
        <taxon>Gymnopus</taxon>
    </lineage>
</organism>
<feature type="non-terminal residue" evidence="1">
    <location>
        <position position="60"/>
    </location>
</feature>
<reference evidence="1" key="1">
    <citation type="journal article" date="2019" name="Environ. Microbiol.">
        <title>Fungal ecological strategies reflected in gene transcription - a case study of two litter decomposers.</title>
        <authorList>
            <person name="Barbi F."/>
            <person name="Kohler A."/>
            <person name="Barry K."/>
            <person name="Baskaran P."/>
            <person name="Daum C."/>
            <person name="Fauchery L."/>
            <person name="Ihrmark K."/>
            <person name="Kuo A."/>
            <person name="LaButti K."/>
            <person name="Lipzen A."/>
            <person name="Morin E."/>
            <person name="Grigoriev I.V."/>
            <person name="Henrissat B."/>
            <person name="Lindahl B."/>
            <person name="Martin F."/>
        </authorList>
    </citation>
    <scope>NUCLEOTIDE SEQUENCE</scope>
    <source>
        <strain evidence="1">JB14</strain>
    </source>
</reference>
<name>A0A6A4IAG6_9AGAR</name>
<gene>
    <name evidence="1" type="ORF">BT96DRAFT_915759</name>
</gene>
<protein>
    <submittedName>
        <fullName evidence="1">Uncharacterized protein</fullName>
    </submittedName>
</protein>
<proteinExistence type="predicted"/>
<keyword evidence="2" id="KW-1185">Reference proteome</keyword>